<evidence type="ECO:0000313" key="2">
    <source>
        <dbReference type="EMBL" id="BCF87841.1"/>
    </source>
</evidence>
<dbReference type="InterPro" id="IPR009883">
    <property type="entry name" value="YgfX"/>
</dbReference>
<feature type="transmembrane region" description="Helical" evidence="1">
    <location>
        <begin position="60"/>
        <end position="79"/>
    </location>
</feature>
<dbReference type="KEGG" id="plad:PPGU16_09080"/>
<name>A0A7I8BHX4_9BURK</name>
<keyword evidence="1" id="KW-0472">Membrane</keyword>
<dbReference type="Pfam" id="PF07254">
    <property type="entry name" value="Cpta_toxin"/>
    <property type="match status" value="1"/>
</dbReference>
<protein>
    <submittedName>
        <fullName evidence="2">Lipoprotein</fullName>
    </submittedName>
</protein>
<reference evidence="2 3" key="1">
    <citation type="journal article" date="2020" name="Genes (Basel)">
        <title>Genomic Comparison of Insect Gut Symbionts from Divergent Burkholderia Subclades.</title>
        <authorList>
            <person name="Takeshita K."/>
            <person name="Kikuchi Y."/>
        </authorList>
    </citation>
    <scope>NUCLEOTIDE SEQUENCE [LARGE SCALE GENOMIC DNA]</scope>
    <source>
        <strain evidence="2 3">PGU16</strain>
    </source>
</reference>
<gene>
    <name evidence="2" type="ORF">PPGU16_09080</name>
</gene>
<dbReference type="AlphaFoldDB" id="A0A7I8BHX4"/>
<organism evidence="2 3">
    <name type="scientific">Paraburkholderia largidicola</name>
    <dbReference type="NCBI Taxonomy" id="3014751"/>
    <lineage>
        <taxon>Bacteria</taxon>
        <taxon>Pseudomonadati</taxon>
        <taxon>Pseudomonadota</taxon>
        <taxon>Betaproteobacteria</taxon>
        <taxon>Burkholderiales</taxon>
        <taxon>Burkholderiaceae</taxon>
        <taxon>Paraburkholderia</taxon>
    </lineage>
</organism>
<dbReference type="Proteomes" id="UP000510888">
    <property type="component" value="Chromosome 1"/>
</dbReference>
<keyword evidence="2" id="KW-0449">Lipoprotein</keyword>
<dbReference type="EMBL" id="AP023174">
    <property type="protein sequence ID" value="BCF87841.1"/>
    <property type="molecule type" value="Genomic_DNA"/>
</dbReference>
<proteinExistence type="predicted"/>
<accession>A0A7I8BHX4</accession>
<feature type="transmembrane region" description="Helical" evidence="1">
    <location>
        <begin position="33"/>
        <end position="54"/>
    </location>
</feature>
<sequence>MTATASLPATPAPASFTALNGGPSRRIALRRSAALYLATALFIAFAVAAVGMTVGPRFGVGHAVVAAAAVFAILAAAAARHARNQPVALKIGPEGLSVWNRAGILRAQGSIVGCSQWSDSLLMLWLEEDGGKLHRLLIFADMAGRDAFRELAVLARHGAHV</sequence>
<evidence type="ECO:0000313" key="3">
    <source>
        <dbReference type="Proteomes" id="UP000510888"/>
    </source>
</evidence>
<keyword evidence="3" id="KW-1185">Reference proteome</keyword>
<evidence type="ECO:0000256" key="1">
    <source>
        <dbReference type="SAM" id="Phobius"/>
    </source>
</evidence>
<keyword evidence="1" id="KW-1133">Transmembrane helix</keyword>
<keyword evidence="1" id="KW-0812">Transmembrane</keyword>